<keyword evidence="2" id="KW-1185">Reference proteome</keyword>
<dbReference type="Gene3D" id="3.40.50.300">
    <property type="entry name" value="P-loop containing nucleotide triphosphate hydrolases"/>
    <property type="match status" value="1"/>
</dbReference>
<dbReference type="KEGG" id="scor:J3U87_13650"/>
<evidence type="ECO:0000313" key="1">
    <source>
        <dbReference type="EMBL" id="QTD53494.1"/>
    </source>
</evidence>
<reference evidence="1" key="1">
    <citation type="submission" date="2021-03" db="EMBL/GenBank/DDBJ databases">
        <title>Acanthopleuribacteraceae sp. M133.</title>
        <authorList>
            <person name="Wang G."/>
        </authorList>
    </citation>
    <scope>NUCLEOTIDE SEQUENCE</scope>
    <source>
        <strain evidence="1">M133</strain>
    </source>
</reference>
<protein>
    <submittedName>
        <fullName evidence="1">Uncharacterized protein</fullName>
    </submittedName>
</protein>
<dbReference type="InterPro" id="IPR027417">
    <property type="entry name" value="P-loop_NTPase"/>
</dbReference>
<dbReference type="Proteomes" id="UP000663929">
    <property type="component" value="Chromosome"/>
</dbReference>
<dbReference type="RefSeq" id="WP_237383596.1">
    <property type="nucleotide sequence ID" value="NZ_CP071793.1"/>
</dbReference>
<accession>A0A8A4TWJ2</accession>
<name>A0A8A4TWJ2_SULCO</name>
<sequence>MNATFFVVVSNTRSGSTYLATTLNELSQVTCDFQANWYPKPRKIDDFRLPFYPGCDVLEILRTSLEDSIARGTKLTFNAQSILTSTEAGKILDAFSQKINIIQLRRNYLDIYASRFGRGTVHILNPDRDKANESKLIHSIQNIQALTEQADFEMDPLDSYKAILLFFCADAVGRGLRIKADRGYQIRYERISEEIGDIARFLKVPYRGPEIESATNRPVVKKLPPLDFELLPNIQFAREVAAVFERAYDRLESTGENPVKQVACNEEGYLKIAMDREIQDRLSKIWQSFSLPLGSILEPGLNRIKNIDMNERIKTLGLNNDLSK</sequence>
<dbReference type="SUPFAM" id="SSF52540">
    <property type="entry name" value="P-loop containing nucleoside triphosphate hydrolases"/>
    <property type="match status" value="1"/>
</dbReference>
<proteinExistence type="predicted"/>
<dbReference type="EMBL" id="CP071793">
    <property type="protein sequence ID" value="QTD53494.1"/>
    <property type="molecule type" value="Genomic_DNA"/>
</dbReference>
<gene>
    <name evidence="1" type="ORF">J3U87_13650</name>
</gene>
<organism evidence="1 2">
    <name type="scientific">Sulfidibacter corallicola</name>
    <dbReference type="NCBI Taxonomy" id="2818388"/>
    <lineage>
        <taxon>Bacteria</taxon>
        <taxon>Pseudomonadati</taxon>
        <taxon>Acidobacteriota</taxon>
        <taxon>Holophagae</taxon>
        <taxon>Acanthopleuribacterales</taxon>
        <taxon>Acanthopleuribacteraceae</taxon>
        <taxon>Sulfidibacter</taxon>
    </lineage>
</organism>
<dbReference type="AlphaFoldDB" id="A0A8A4TWJ2"/>
<evidence type="ECO:0000313" key="2">
    <source>
        <dbReference type="Proteomes" id="UP000663929"/>
    </source>
</evidence>